<evidence type="ECO:0000313" key="3">
    <source>
        <dbReference type="Proteomes" id="UP000095601"/>
    </source>
</evidence>
<organism evidence="2 3">
    <name type="scientific">Cloacibacterium normanense</name>
    <dbReference type="NCBI Taxonomy" id="237258"/>
    <lineage>
        <taxon>Bacteria</taxon>
        <taxon>Pseudomonadati</taxon>
        <taxon>Bacteroidota</taxon>
        <taxon>Flavobacteriia</taxon>
        <taxon>Flavobacteriales</taxon>
        <taxon>Weeksellaceae</taxon>
    </lineage>
</organism>
<proteinExistence type="predicted"/>
<comment type="caution">
    <text evidence="2">The sequence shown here is derived from an EMBL/GenBank/DDBJ whole genome shotgun (WGS) entry which is preliminary data.</text>
</comment>
<feature type="transmembrane region" description="Helical" evidence="1">
    <location>
        <begin position="69"/>
        <end position="89"/>
    </location>
</feature>
<feature type="transmembrane region" description="Helical" evidence="1">
    <location>
        <begin position="287"/>
        <end position="304"/>
    </location>
</feature>
<evidence type="ECO:0000256" key="1">
    <source>
        <dbReference type="SAM" id="Phobius"/>
    </source>
</evidence>
<feature type="transmembrane region" description="Helical" evidence="1">
    <location>
        <begin position="114"/>
        <end position="135"/>
    </location>
</feature>
<feature type="transmembrane region" description="Helical" evidence="1">
    <location>
        <begin position="185"/>
        <end position="203"/>
    </location>
</feature>
<keyword evidence="1" id="KW-1133">Transmembrane helix</keyword>
<reference evidence="2 3" key="1">
    <citation type="submission" date="2016-09" db="EMBL/GenBank/DDBJ databases">
        <authorList>
            <person name="Capua I."/>
            <person name="De Benedictis P."/>
            <person name="Joannis T."/>
            <person name="Lombin L.H."/>
            <person name="Cattoli G."/>
        </authorList>
    </citation>
    <scope>NUCLEOTIDE SEQUENCE [LARGE SCALE GENOMIC DNA]</scope>
    <source>
        <strain evidence="2 3">NRS-1</strain>
    </source>
</reference>
<feature type="transmembrane region" description="Helical" evidence="1">
    <location>
        <begin position="6"/>
        <end position="22"/>
    </location>
</feature>
<keyword evidence="1" id="KW-0472">Membrane</keyword>
<dbReference type="RefSeq" id="WP_069798158.1">
    <property type="nucleotide sequence ID" value="NZ_CP034157.1"/>
</dbReference>
<dbReference type="STRING" id="237258.SAMN04489756_11011"/>
<feature type="transmembrane region" description="Helical" evidence="1">
    <location>
        <begin position="29"/>
        <end position="49"/>
    </location>
</feature>
<sequence>MYSVIFYILSLCIILACLFFLWKDKEKVFNLKAVFNIFYLLFFGVIPIFQFSERASFFGGRTLLPLEYVTVTTIFFVIVISFNAIYNYLSKKKKKLKEDLDIKTETSKIEINEYLLGSFLIGALLIKGIFIYSGYVHFFQRGFFFEIQNKLLGALANQVYILISIIPLTVLLYVINGNIFIKNKFLITVLVLVAITNAFPTAMSRANVATLYLPILILWCRKYFSVKYFSVFLIGCFLIIFPMLNKFREYQFTKKMNFFEGYFQFNQGHYDNYYNFALTYFDVPITYGKQLLGAFLFFVPRALWHNKPIGSGNYMANIERLTFGNVSQNFFGEGYINFGILGIILFVIIYAWLAYLIDEEGKMSWEKKSWKTVIYLQLVFLSFYLMRGDLISSFSLIVNYILANGIIYIVVIFFNNRKRKINNAG</sequence>
<feature type="transmembrane region" description="Helical" evidence="1">
    <location>
        <begin position="335"/>
        <end position="357"/>
    </location>
</feature>
<gene>
    <name evidence="2" type="ORF">BHF72_2098</name>
</gene>
<dbReference type="NCBIfam" id="TIGR04370">
    <property type="entry name" value="glyco_rpt_poly"/>
    <property type="match status" value="1"/>
</dbReference>
<dbReference type="EMBL" id="MKGI01000041">
    <property type="protein sequence ID" value="OEL11457.1"/>
    <property type="molecule type" value="Genomic_DNA"/>
</dbReference>
<feature type="transmembrane region" description="Helical" evidence="1">
    <location>
        <begin position="369"/>
        <end position="386"/>
    </location>
</feature>
<feature type="transmembrane region" description="Helical" evidence="1">
    <location>
        <begin position="392"/>
        <end position="414"/>
    </location>
</feature>
<keyword evidence="1" id="KW-0812">Transmembrane</keyword>
<feature type="transmembrane region" description="Helical" evidence="1">
    <location>
        <begin position="223"/>
        <end position="244"/>
    </location>
</feature>
<dbReference type="AlphaFoldDB" id="A0A1E5UF87"/>
<accession>A0A1E5UF87</accession>
<dbReference type="OrthoDB" id="8229713at2"/>
<dbReference type="Proteomes" id="UP000095601">
    <property type="component" value="Unassembled WGS sequence"/>
</dbReference>
<evidence type="ECO:0000313" key="2">
    <source>
        <dbReference type="EMBL" id="OEL11457.1"/>
    </source>
</evidence>
<name>A0A1E5UF87_9FLAO</name>
<feature type="transmembrane region" description="Helical" evidence="1">
    <location>
        <begin position="155"/>
        <end position="173"/>
    </location>
</feature>
<protein>
    <submittedName>
        <fullName evidence="2">Putative membrane protein</fullName>
    </submittedName>
</protein>
<keyword evidence="3" id="KW-1185">Reference proteome</keyword>